<proteinExistence type="predicted"/>
<dbReference type="AlphaFoldDB" id="L7U8Y7"/>
<dbReference type="Pfam" id="PF12705">
    <property type="entry name" value="PDDEXK_1"/>
    <property type="match status" value="1"/>
</dbReference>
<evidence type="ECO:0000313" key="4">
    <source>
        <dbReference type="Proteomes" id="UP000011131"/>
    </source>
</evidence>
<dbReference type="STRING" id="1278073.MYSTI_03251"/>
<accession>L7U8Y7</accession>
<dbReference type="eggNOG" id="COG2887">
    <property type="taxonomic scope" value="Bacteria"/>
</dbReference>
<dbReference type="EMBL" id="CP004025">
    <property type="protein sequence ID" value="AGC44563.1"/>
    <property type="molecule type" value="Genomic_DNA"/>
</dbReference>
<name>L7U8Y7_MYXSD</name>
<dbReference type="InterPro" id="IPR038726">
    <property type="entry name" value="PDDEXK_AddAB-type"/>
</dbReference>
<organism evidence="3 4">
    <name type="scientific">Myxococcus stipitatus (strain DSM 14675 / JCM 12634 / Mx s8)</name>
    <dbReference type="NCBI Taxonomy" id="1278073"/>
    <lineage>
        <taxon>Bacteria</taxon>
        <taxon>Pseudomonadati</taxon>
        <taxon>Myxococcota</taxon>
        <taxon>Myxococcia</taxon>
        <taxon>Myxococcales</taxon>
        <taxon>Cystobacterineae</taxon>
        <taxon>Myxococcaceae</taxon>
        <taxon>Myxococcus</taxon>
    </lineage>
</organism>
<evidence type="ECO:0000259" key="2">
    <source>
        <dbReference type="Pfam" id="PF12705"/>
    </source>
</evidence>
<dbReference type="OrthoDB" id="5384800at2"/>
<dbReference type="KEGG" id="msd:MYSTI_03251"/>
<dbReference type="eggNOG" id="COG3266">
    <property type="taxonomic scope" value="Bacteria"/>
</dbReference>
<reference evidence="3 4" key="1">
    <citation type="journal article" date="2013" name="Genome Announc.">
        <title>Complete genome sequence of Myxococcus stipitatus strain DSM 14675, a fruiting myxobacterium.</title>
        <authorList>
            <person name="Huntley S."/>
            <person name="Kneip S."/>
            <person name="Treuner-Lange A."/>
            <person name="Sogaard-Andersen L."/>
        </authorList>
    </citation>
    <scope>NUCLEOTIDE SEQUENCE [LARGE SCALE GENOMIC DNA]</scope>
    <source>
        <strain evidence="4">DSM 14675 / JCM 12634 / Mx s8</strain>
    </source>
</reference>
<evidence type="ECO:0000256" key="1">
    <source>
        <dbReference type="SAM" id="MobiDB-lite"/>
    </source>
</evidence>
<gene>
    <name evidence="3" type="ordered locus">MYSTI_03251</name>
</gene>
<dbReference type="Proteomes" id="UP000011131">
    <property type="component" value="Chromosome"/>
</dbReference>
<dbReference type="InterPro" id="IPR011604">
    <property type="entry name" value="PDDEXK-like_dom_sf"/>
</dbReference>
<feature type="domain" description="PD-(D/E)XK endonuclease-like" evidence="2">
    <location>
        <begin position="99"/>
        <end position="255"/>
    </location>
</feature>
<protein>
    <recommendedName>
        <fullName evidence="2">PD-(D/E)XK endonuclease-like domain-containing protein</fullName>
    </recommendedName>
</protein>
<dbReference type="HOGENOM" id="CLU_565992_0_0_7"/>
<sequence>MEADAAQLEAPRRRAVDGGAINFLSILQLKQFSLCQRSWYFAKVLRLPEPESKAQALGIKGHAQLEHYLRTGEDVLGDIARAGHHLLPTPGSDLLVEESFGTPSPLSADGVPFIGHIDLINPRRLADGVLRVTDHKFSSHVARYGATPAQLVDASTEAGLQMVGYGVWAALSVERFPSVRVLELEHLYFQTRGARRAESVLARTSTEHVTHEWTEKVVPMVRRMREVARATRSADAPPNFGACEKFGGCPFKEKCLSGGPTVSLMNRLILKNQAPDTAAQLPLAPPPSAAPAESLGTCDRCGATLTPENTSKLRSGDVLHVSCPGAEVAAVLPPDAPVASPTISTDGAPKRRGRKPKAPAAPGDHQESPTIVPMATSLQSERLRLFVDCVPNMPAASLAEYVSNVASQVSEAGGVEDLRFAGAESALGFGKWKGALAMAIRSTPPAPGAYAALGLAHSELLQIAVEALEPLCGPGDFVRGAR</sequence>
<dbReference type="Gene3D" id="3.90.320.10">
    <property type="match status" value="1"/>
</dbReference>
<dbReference type="PATRIC" id="fig|1278073.3.peg.3310"/>
<dbReference type="RefSeq" id="WP_015348824.1">
    <property type="nucleotide sequence ID" value="NC_020126.1"/>
</dbReference>
<evidence type="ECO:0000313" key="3">
    <source>
        <dbReference type="EMBL" id="AGC44563.1"/>
    </source>
</evidence>
<feature type="region of interest" description="Disordered" evidence="1">
    <location>
        <begin position="334"/>
        <end position="370"/>
    </location>
</feature>
<keyword evidence="4" id="KW-1185">Reference proteome</keyword>